<dbReference type="RefSeq" id="WP_027447371.1">
    <property type="nucleotide sequence ID" value="NZ_AULJ01000060.1"/>
</dbReference>
<name>A0A0A5FU08_9BACI</name>
<keyword evidence="1" id="KW-0472">Membrane</keyword>
<evidence type="ECO:0000313" key="3">
    <source>
        <dbReference type="Proteomes" id="UP000030403"/>
    </source>
</evidence>
<evidence type="ECO:0008006" key="4">
    <source>
        <dbReference type="Google" id="ProtNLM"/>
    </source>
</evidence>
<keyword evidence="1" id="KW-0812">Transmembrane</keyword>
<accession>A0A0A5FU08</accession>
<dbReference type="eggNOG" id="ENOG5032T7R">
    <property type="taxonomic scope" value="Bacteria"/>
</dbReference>
<dbReference type="OrthoDB" id="282886at2"/>
<dbReference type="STRING" id="1385511.GCA_000425225_03869"/>
<organism evidence="2 3">
    <name type="scientific">Pontibacillus marinus BH030004 = DSM 16465</name>
    <dbReference type="NCBI Taxonomy" id="1385511"/>
    <lineage>
        <taxon>Bacteria</taxon>
        <taxon>Bacillati</taxon>
        <taxon>Bacillota</taxon>
        <taxon>Bacilli</taxon>
        <taxon>Bacillales</taxon>
        <taxon>Bacillaceae</taxon>
        <taxon>Pontibacillus</taxon>
    </lineage>
</organism>
<reference evidence="2 3" key="1">
    <citation type="submission" date="2013-08" db="EMBL/GenBank/DDBJ databases">
        <authorList>
            <person name="Huang J."/>
            <person name="Wang G."/>
        </authorList>
    </citation>
    <scope>NUCLEOTIDE SEQUENCE [LARGE SCALE GENOMIC DNA]</scope>
    <source>
        <strain evidence="2 3">BH030004</strain>
    </source>
</reference>
<feature type="transmembrane region" description="Helical" evidence="1">
    <location>
        <begin position="15"/>
        <end position="36"/>
    </location>
</feature>
<protein>
    <recommendedName>
        <fullName evidence="4">DUF2500 domain-containing protein</fullName>
    </recommendedName>
</protein>
<proteinExistence type="predicted"/>
<evidence type="ECO:0000313" key="2">
    <source>
        <dbReference type="EMBL" id="KGX84271.1"/>
    </source>
</evidence>
<evidence type="ECO:0000256" key="1">
    <source>
        <dbReference type="SAM" id="Phobius"/>
    </source>
</evidence>
<dbReference type="Gene3D" id="2.40.50.660">
    <property type="match status" value="1"/>
</dbReference>
<sequence>MGIQGPGPGFGLFSIVPYFIGAVFMIIVIIFIVTAVKGIKQWSYNNKQPVLTVNAKVISKRTQVRGRNNDNMNSTRTYYFVTFEVESGDRMELQIDGQEFGMLAEDDVGSLTFQGTRYKGFERM</sequence>
<comment type="caution">
    <text evidence="2">The sequence shown here is derived from an EMBL/GenBank/DDBJ whole genome shotgun (WGS) entry which is preliminary data.</text>
</comment>
<dbReference type="EMBL" id="AVPF01000061">
    <property type="protein sequence ID" value="KGX84271.1"/>
    <property type="molecule type" value="Genomic_DNA"/>
</dbReference>
<dbReference type="Proteomes" id="UP000030403">
    <property type="component" value="Unassembled WGS sequence"/>
</dbReference>
<gene>
    <name evidence="2" type="ORF">N783_18035</name>
</gene>
<dbReference type="AlphaFoldDB" id="A0A0A5FU08"/>
<keyword evidence="1" id="KW-1133">Transmembrane helix</keyword>
<dbReference type="Pfam" id="PF10694">
    <property type="entry name" value="DUF2500"/>
    <property type="match status" value="1"/>
</dbReference>
<keyword evidence="3" id="KW-1185">Reference proteome</keyword>
<dbReference type="InterPro" id="IPR019635">
    <property type="entry name" value="DUF2500"/>
</dbReference>